<dbReference type="Pfam" id="PF02518">
    <property type="entry name" value="HATPase_c"/>
    <property type="match status" value="1"/>
</dbReference>
<dbReference type="FunFam" id="3.30.1360.40:FF:000003">
    <property type="entry name" value="DNA topoisomerase 2"/>
    <property type="match status" value="1"/>
</dbReference>
<dbReference type="InterPro" id="IPR020568">
    <property type="entry name" value="Ribosomal_Su5_D2-typ_SF"/>
</dbReference>
<evidence type="ECO:0000256" key="12">
    <source>
        <dbReference type="ARBA" id="ARBA00023125"/>
    </source>
</evidence>
<dbReference type="CDD" id="cd16930">
    <property type="entry name" value="HATPase_TopII-like"/>
    <property type="match status" value="1"/>
</dbReference>
<dbReference type="SMART" id="SM00433">
    <property type="entry name" value="TOP2c"/>
    <property type="match status" value="1"/>
</dbReference>
<dbReference type="Gene3D" id="1.10.268.10">
    <property type="entry name" value="Topoisomerase, domain 3"/>
    <property type="match status" value="1"/>
</dbReference>
<evidence type="ECO:0000256" key="3">
    <source>
        <dbReference type="ARBA" id="ARBA00001946"/>
    </source>
</evidence>
<dbReference type="EC" id="5.6.2.2" evidence="5 16"/>
<comment type="subunit">
    <text evidence="16">Homodimer.</text>
</comment>
<dbReference type="GO" id="GO:0006265">
    <property type="term" value="P:DNA topological change"/>
    <property type="evidence" value="ECO:0007669"/>
    <property type="project" value="UniProtKB-UniRule"/>
</dbReference>
<dbReference type="GO" id="GO:0003677">
    <property type="term" value="F:DNA binding"/>
    <property type="evidence" value="ECO:0007669"/>
    <property type="project" value="UniProtKB-UniRule"/>
</dbReference>
<dbReference type="FunFam" id="3.30.1490.30:FF:000001">
    <property type="entry name" value="DNA topoisomerase 2"/>
    <property type="match status" value="1"/>
</dbReference>
<dbReference type="Gene3D" id="3.40.50.670">
    <property type="match status" value="1"/>
</dbReference>
<dbReference type="Pfam" id="PF01751">
    <property type="entry name" value="Toprim"/>
    <property type="match status" value="1"/>
</dbReference>
<dbReference type="InterPro" id="IPR001241">
    <property type="entry name" value="Topo_IIA"/>
</dbReference>
<dbReference type="InterPro" id="IPR013760">
    <property type="entry name" value="Topo_IIA-like_dom_sf"/>
</dbReference>
<dbReference type="InterPro" id="IPR013757">
    <property type="entry name" value="Topo_IIA_A_a_sf"/>
</dbReference>
<dbReference type="AlphaFoldDB" id="A0A0C3QR43"/>
<evidence type="ECO:0000256" key="15">
    <source>
        <dbReference type="PROSITE-ProRule" id="PRU01384"/>
    </source>
</evidence>
<dbReference type="InterPro" id="IPR050634">
    <property type="entry name" value="DNA_Topoisomerase_II"/>
</dbReference>
<evidence type="ECO:0000313" key="20">
    <source>
        <dbReference type="EMBL" id="KIO31121.1"/>
    </source>
</evidence>
<dbReference type="InterPro" id="IPR002205">
    <property type="entry name" value="Topo_IIA_dom_A"/>
</dbReference>
<dbReference type="InterPro" id="IPR031660">
    <property type="entry name" value="TOPRIM_C"/>
</dbReference>
<dbReference type="FunFam" id="3.30.565.10:FF:000004">
    <property type="entry name" value="DNA topoisomerase 2"/>
    <property type="match status" value="1"/>
</dbReference>
<dbReference type="PRINTS" id="PR01158">
    <property type="entry name" value="TOPISMRASEII"/>
</dbReference>
<keyword evidence="10" id="KW-0460">Magnesium</keyword>
<dbReference type="CDD" id="cd00187">
    <property type="entry name" value="TOP4c"/>
    <property type="match status" value="1"/>
</dbReference>
<dbReference type="EMBL" id="KN822965">
    <property type="protein sequence ID" value="KIO31121.1"/>
    <property type="molecule type" value="Genomic_DNA"/>
</dbReference>
<evidence type="ECO:0000259" key="19">
    <source>
        <dbReference type="PROSITE" id="PS52040"/>
    </source>
</evidence>
<evidence type="ECO:0000256" key="17">
    <source>
        <dbReference type="SAM" id="MobiDB-lite"/>
    </source>
</evidence>
<dbReference type="Gene3D" id="3.30.565.10">
    <property type="entry name" value="Histidine kinase-like ATPase, C-terminal domain"/>
    <property type="match status" value="1"/>
</dbReference>
<dbReference type="STRING" id="1051891.A0A0C3QR43"/>
<evidence type="ECO:0000256" key="14">
    <source>
        <dbReference type="ARBA" id="ARBA00053943"/>
    </source>
</evidence>
<dbReference type="GO" id="GO:0003918">
    <property type="term" value="F:DNA topoisomerase type II (double strand cut, ATP-hydrolyzing) activity"/>
    <property type="evidence" value="ECO:0007669"/>
    <property type="project" value="UniProtKB-UniRule"/>
</dbReference>
<dbReference type="InterPro" id="IPR013506">
    <property type="entry name" value="Topo_IIA_bsu_dom2"/>
</dbReference>
<dbReference type="InterPro" id="IPR034157">
    <property type="entry name" value="TOPRIM_TopoII"/>
</dbReference>
<dbReference type="Gene3D" id="3.30.1490.30">
    <property type="match status" value="1"/>
</dbReference>
<dbReference type="PROSITE" id="PS00177">
    <property type="entry name" value="TOPOISOMERASE_II"/>
    <property type="match status" value="1"/>
</dbReference>
<dbReference type="InterPro" id="IPR013759">
    <property type="entry name" value="Topo_IIA_B_C"/>
</dbReference>
<accession>A0A0C3QR43</accession>
<dbReference type="Proteomes" id="UP000054248">
    <property type="component" value="Unassembled WGS sequence"/>
</dbReference>
<dbReference type="FunFam" id="3.90.199.10:FF:000002">
    <property type="entry name" value="DNA topoisomerase 2"/>
    <property type="match status" value="1"/>
</dbReference>
<keyword evidence="8 16" id="KW-0547">Nucleotide-binding</keyword>
<keyword evidence="11 15" id="KW-0799">Topoisomerase</keyword>
<dbReference type="CDD" id="cd03365">
    <property type="entry name" value="TOPRIM_TopoIIA"/>
    <property type="match status" value="1"/>
</dbReference>
<sequence>MDVEDSDDDAFGESSKPKKPVAAAPGKKKTASETYQQLSPIEHILKRPDSYIGSIETLNEKLWVFDSDTKRMVFRDVSYVPGFFKIVDEILVNAADNKINDANMNTLKVTIDTENNTISVWNNGHGIPVEVHSGTKHWIPEMIFGHLLTSSNYDDDEKKLTGGRNGYGAKLTNIYSTEFTVETVDRNGKKYKQVFRNNMADKDKPKITSGKEEFTCVTFKPDLKRFGMSRIDEDTEALLKKRVYDMAGTVSDVKVILNGERLKVKNFRSYCEMYLSSAQAEAADASGGAAITKQTLIHEVINDRWEVGFALSDTGNFQQVSFTNSIATVKGGTHVNAMADQIIKALIAQIEKKNKAAKVKPLQIRNHMWLFVRALIENPTFDSQTKETMTLQASKFGGKKPTMTEDFMKKVLKSGIVDTVLNWAKFKADQQIKATDGKKRTRLNGLTKLSDANNAGGRQASKCTLILTEGDSAKALAEAGLSVVGRDNFGVFPLRGKLLNVREATHDQIMKNTEIQNIKKIVGLVHGKQYQDLSTLRYGSVMIMTDQDHDGSHIKGLLLNLFDQFFPSLLRIPGFLVEFVTPIVRATKGKQKIDFFTLVEFEKWNQENNADNKWSIKYYKGLGTSDDNDAMEYFSHTEKHVIPFSPLQDGDRDLIDMAFSKKRVEDRKEWLRQYKPGTFIDHDVDEIGIPDFINKELICFSMADNIRSIPSIVDGLKPGQRKVIFGCFKRKMKNELKVAQLIGYISEKTAYHHGEQSLASTIINLAQTFVGANNINLLSPNGQYGTRAMGGKDHASPRYIFTLPTTLARSIYHVGDDPLLKYLEDDGDMIEPEWYIPVIPMILVNGSEGIGTGYSTNIPNFNPHDIVANLRRMLRDEPLVPMAPWYRGFKGAIEKVDEGKFSANGIINKLDDSTVEITELPIGTWTQPYKEQLEKWVTGTDNNPAYVKDYKEYHTNTSVHFVITMTKEGMVKAEEEGLPKFFKLTGTINTTNMMAFDSNLKLRKYASPEEILEDFFPLRLQFYQKRKEYLCNQLRDQWDKLSNQARFVQMIIDKKLVIAKRKKVDLVHELRKLEFRAFPKEIYLVLLLCNDTRTTFFPKTSHCLRLAL</sequence>
<gene>
    <name evidence="20" type="ORF">M407DRAFT_220868</name>
</gene>
<name>A0A0C3QR43_9AGAM</name>
<evidence type="ECO:0000256" key="5">
    <source>
        <dbReference type="ARBA" id="ARBA00012895"/>
    </source>
</evidence>
<dbReference type="CDD" id="cd03481">
    <property type="entry name" value="TopoIIA_Trans_ScTopoIIA"/>
    <property type="match status" value="1"/>
</dbReference>
<dbReference type="PANTHER" id="PTHR10169:SF38">
    <property type="entry name" value="DNA TOPOISOMERASE 2"/>
    <property type="match status" value="1"/>
</dbReference>
<feature type="active site" description="O-(5'-phospho-DNA)-tyrosine intermediate" evidence="15">
    <location>
        <position position="799"/>
    </location>
</feature>
<feature type="domain" description="Toprim" evidence="18">
    <location>
        <begin position="463"/>
        <end position="577"/>
    </location>
</feature>
<dbReference type="PROSITE" id="PS50880">
    <property type="entry name" value="TOPRIM"/>
    <property type="match status" value="1"/>
</dbReference>
<dbReference type="InterPro" id="IPR006171">
    <property type="entry name" value="TOPRIM_dom"/>
</dbReference>
<dbReference type="Pfam" id="PF16898">
    <property type="entry name" value="TOPRIM_C"/>
    <property type="match status" value="1"/>
</dbReference>
<dbReference type="GO" id="GO:0046872">
    <property type="term" value="F:metal ion binding"/>
    <property type="evidence" value="ECO:0007669"/>
    <property type="project" value="UniProtKB-KW"/>
</dbReference>
<evidence type="ECO:0000256" key="6">
    <source>
        <dbReference type="ARBA" id="ARBA00019635"/>
    </source>
</evidence>
<feature type="compositionally biased region" description="Acidic residues" evidence="17">
    <location>
        <begin position="1"/>
        <end position="11"/>
    </location>
</feature>
<comment type="cofactor">
    <cofactor evidence="3">
        <name>Mg(2+)</name>
        <dbReference type="ChEBI" id="CHEBI:18420"/>
    </cofactor>
</comment>
<dbReference type="PANTHER" id="PTHR10169">
    <property type="entry name" value="DNA TOPOISOMERASE/GYRASE"/>
    <property type="match status" value="1"/>
</dbReference>
<dbReference type="SUPFAM" id="SSF56719">
    <property type="entry name" value="Type II DNA topoisomerase"/>
    <property type="match status" value="1"/>
</dbReference>
<dbReference type="InterPro" id="IPR036890">
    <property type="entry name" value="HATPase_C_sf"/>
</dbReference>
<dbReference type="PROSITE" id="PS52040">
    <property type="entry name" value="TOPO_IIA"/>
    <property type="match status" value="1"/>
</dbReference>
<feature type="non-terminal residue" evidence="20">
    <location>
        <position position="1"/>
    </location>
</feature>
<keyword evidence="12 15" id="KW-0238">DNA-binding</keyword>
<dbReference type="Pfam" id="PF00204">
    <property type="entry name" value="DNA_gyraseB"/>
    <property type="match status" value="1"/>
</dbReference>
<evidence type="ECO:0000256" key="2">
    <source>
        <dbReference type="ARBA" id="ARBA00001913"/>
    </source>
</evidence>
<dbReference type="Gene3D" id="3.30.1360.40">
    <property type="match status" value="1"/>
</dbReference>
<keyword evidence="9 16" id="KW-0067">ATP-binding</keyword>
<dbReference type="HOGENOM" id="CLU_001935_1_1_1"/>
<organism evidence="20 21">
    <name type="scientific">Tulasnella calospora MUT 4182</name>
    <dbReference type="NCBI Taxonomy" id="1051891"/>
    <lineage>
        <taxon>Eukaryota</taxon>
        <taxon>Fungi</taxon>
        <taxon>Dikarya</taxon>
        <taxon>Basidiomycota</taxon>
        <taxon>Agaricomycotina</taxon>
        <taxon>Agaricomycetes</taxon>
        <taxon>Cantharellales</taxon>
        <taxon>Tulasnellaceae</taxon>
        <taxon>Tulasnella</taxon>
    </lineage>
</organism>
<keyword evidence="7" id="KW-0479">Metal-binding</keyword>
<dbReference type="InterPro" id="IPR014721">
    <property type="entry name" value="Ribsml_uS5_D2-typ_fold_subgr"/>
</dbReference>
<dbReference type="SUPFAM" id="SSF54211">
    <property type="entry name" value="Ribosomal protein S5 domain 2-like"/>
    <property type="match status" value="1"/>
</dbReference>
<dbReference type="OrthoDB" id="276498at2759"/>
<dbReference type="InterPro" id="IPR003594">
    <property type="entry name" value="HATPase_dom"/>
</dbReference>
<dbReference type="GO" id="GO:0000819">
    <property type="term" value="P:sister chromatid segregation"/>
    <property type="evidence" value="ECO:0007669"/>
    <property type="project" value="TreeGrafter"/>
</dbReference>
<evidence type="ECO:0000256" key="1">
    <source>
        <dbReference type="ARBA" id="ARBA00000185"/>
    </source>
</evidence>
<protein>
    <recommendedName>
        <fullName evidence="6 16">DNA topoisomerase 2</fullName>
        <ecNumber evidence="5 16">5.6.2.2</ecNumber>
    </recommendedName>
</protein>
<dbReference type="Gene3D" id="3.90.199.10">
    <property type="entry name" value="Topoisomerase II, domain 5"/>
    <property type="match status" value="1"/>
</dbReference>
<evidence type="ECO:0000256" key="8">
    <source>
        <dbReference type="ARBA" id="ARBA00022741"/>
    </source>
</evidence>
<evidence type="ECO:0000259" key="18">
    <source>
        <dbReference type="PROSITE" id="PS50880"/>
    </source>
</evidence>
<comment type="similarity">
    <text evidence="4 16">Belongs to the type II topoisomerase family.</text>
</comment>
<dbReference type="InterPro" id="IPR013758">
    <property type="entry name" value="Topo_IIA_A/C_ab"/>
</dbReference>
<dbReference type="GO" id="GO:0005524">
    <property type="term" value="F:ATP binding"/>
    <property type="evidence" value="ECO:0007669"/>
    <property type="project" value="UniProtKB-UniRule"/>
</dbReference>
<reference evidence="21" key="2">
    <citation type="submission" date="2015-01" db="EMBL/GenBank/DDBJ databases">
        <title>Evolutionary Origins and Diversification of the Mycorrhizal Mutualists.</title>
        <authorList>
            <consortium name="DOE Joint Genome Institute"/>
            <consortium name="Mycorrhizal Genomics Consortium"/>
            <person name="Kohler A."/>
            <person name="Kuo A."/>
            <person name="Nagy L.G."/>
            <person name="Floudas D."/>
            <person name="Copeland A."/>
            <person name="Barry K.W."/>
            <person name="Cichocki N."/>
            <person name="Veneault-Fourrey C."/>
            <person name="LaButti K."/>
            <person name="Lindquist E.A."/>
            <person name="Lipzen A."/>
            <person name="Lundell T."/>
            <person name="Morin E."/>
            <person name="Murat C."/>
            <person name="Riley R."/>
            <person name="Ohm R."/>
            <person name="Sun H."/>
            <person name="Tunlid A."/>
            <person name="Henrissat B."/>
            <person name="Grigoriev I.V."/>
            <person name="Hibbett D.S."/>
            <person name="Martin F."/>
        </authorList>
    </citation>
    <scope>NUCLEOTIDE SEQUENCE [LARGE SCALE GENOMIC DNA]</scope>
    <source>
        <strain evidence="21">MUT 4182</strain>
    </source>
</reference>
<dbReference type="InterPro" id="IPR001154">
    <property type="entry name" value="TopoII_euk"/>
</dbReference>
<evidence type="ECO:0000256" key="16">
    <source>
        <dbReference type="RuleBase" id="RU362094"/>
    </source>
</evidence>
<evidence type="ECO:0000313" key="21">
    <source>
        <dbReference type="Proteomes" id="UP000054248"/>
    </source>
</evidence>
<evidence type="ECO:0000256" key="11">
    <source>
        <dbReference type="ARBA" id="ARBA00023029"/>
    </source>
</evidence>
<comment type="function">
    <text evidence="14 16">Control of topological states of DNA by transient breakage and subsequent rejoining of DNA strands. Topoisomerase II makes double-strand breaks.</text>
</comment>
<dbReference type="FunFam" id="3.30.230.10:FF:000008">
    <property type="entry name" value="DNA topoisomerase 2"/>
    <property type="match status" value="1"/>
</dbReference>
<evidence type="ECO:0000256" key="7">
    <source>
        <dbReference type="ARBA" id="ARBA00022723"/>
    </source>
</evidence>
<evidence type="ECO:0000256" key="10">
    <source>
        <dbReference type="ARBA" id="ARBA00022842"/>
    </source>
</evidence>
<feature type="region of interest" description="Disordered" evidence="17">
    <location>
        <begin position="1"/>
        <end position="33"/>
    </location>
</feature>
<dbReference type="Pfam" id="PF00521">
    <property type="entry name" value="DNA_topoisoIV"/>
    <property type="match status" value="1"/>
</dbReference>
<dbReference type="InterPro" id="IPR018522">
    <property type="entry name" value="TopoIIA_CS"/>
</dbReference>
<evidence type="ECO:0000256" key="4">
    <source>
        <dbReference type="ARBA" id="ARBA00011080"/>
    </source>
</evidence>
<evidence type="ECO:0000256" key="9">
    <source>
        <dbReference type="ARBA" id="ARBA00022840"/>
    </source>
</evidence>
<dbReference type="GO" id="GO:0005634">
    <property type="term" value="C:nucleus"/>
    <property type="evidence" value="ECO:0007669"/>
    <property type="project" value="TreeGrafter"/>
</dbReference>
<dbReference type="PRINTS" id="PR00418">
    <property type="entry name" value="TPI2FAMILY"/>
</dbReference>
<feature type="domain" description="Topo IIA-type catalytic" evidence="19">
    <location>
        <begin position="709"/>
        <end position="1108"/>
    </location>
</feature>
<dbReference type="Gene3D" id="3.30.230.10">
    <property type="match status" value="1"/>
</dbReference>
<comment type="catalytic activity">
    <reaction evidence="1 15 16">
        <text>ATP-dependent breakage, passage and rejoining of double-stranded DNA.</text>
        <dbReference type="EC" id="5.6.2.2"/>
    </reaction>
</comment>
<dbReference type="FunFam" id="3.40.50.670:FF:000001">
    <property type="entry name" value="DNA topoisomerase 2"/>
    <property type="match status" value="2"/>
</dbReference>
<keyword evidence="21" id="KW-1185">Reference proteome</keyword>
<dbReference type="SMART" id="SM00434">
    <property type="entry name" value="TOP4c"/>
    <property type="match status" value="1"/>
</dbReference>
<dbReference type="GO" id="GO:0000712">
    <property type="term" value="P:resolution of meiotic recombination intermediates"/>
    <property type="evidence" value="ECO:0007669"/>
    <property type="project" value="TreeGrafter"/>
</dbReference>
<comment type="cofactor">
    <cofactor evidence="2">
        <name>Ca(2+)</name>
        <dbReference type="ChEBI" id="CHEBI:29108"/>
    </cofactor>
</comment>
<reference evidence="20 21" key="1">
    <citation type="submission" date="2014-04" db="EMBL/GenBank/DDBJ databases">
        <authorList>
            <consortium name="DOE Joint Genome Institute"/>
            <person name="Kuo A."/>
            <person name="Girlanda M."/>
            <person name="Perotto S."/>
            <person name="Kohler A."/>
            <person name="Nagy L.G."/>
            <person name="Floudas D."/>
            <person name="Copeland A."/>
            <person name="Barry K.W."/>
            <person name="Cichocki N."/>
            <person name="Veneault-Fourrey C."/>
            <person name="LaButti K."/>
            <person name="Lindquist E.A."/>
            <person name="Lipzen A."/>
            <person name="Lundell T."/>
            <person name="Morin E."/>
            <person name="Murat C."/>
            <person name="Sun H."/>
            <person name="Tunlid A."/>
            <person name="Henrissat B."/>
            <person name="Grigoriev I.V."/>
            <person name="Hibbett D.S."/>
            <person name="Martin F."/>
            <person name="Nordberg H.P."/>
            <person name="Cantor M.N."/>
            <person name="Hua S.X."/>
        </authorList>
    </citation>
    <scope>NUCLEOTIDE SEQUENCE [LARGE SCALE GENOMIC DNA]</scope>
    <source>
        <strain evidence="20 21">MUT 4182</strain>
    </source>
</reference>
<keyword evidence="13 15" id="KW-0413">Isomerase</keyword>
<proteinExistence type="inferred from homology"/>
<dbReference type="SUPFAM" id="SSF55874">
    <property type="entry name" value="ATPase domain of HSP90 chaperone/DNA topoisomerase II/histidine kinase"/>
    <property type="match status" value="1"/>
</dbReference>
<evidence type="ECO:0000256" key="13">
    <source>
        <dbReference type="ARBA" id="ARBA00023235"/>
    </source>
</evidence>